<name>A0AAV7CJV3_ENGPU</name>
<comment type="caution">
    <text evidence="2">The sequence shown here is derived from an EMBL/GenBank/DDBJ whole genome shotgun (WGS) entry which is preliminary data.</text>
</comment>
<reference evidence="2" key="1">
    <citation type="thesis" date="2020" institute="ProQuest LLC" country="789 East Eisenhower Parkway, Ann Arbor, MI, USA">
        <title>Comparative Genomics and Chromosome Evolution.</title>
        <authorList>
            <person name="Mudd A.B."/>
        </authorList>
    </citation>
    <scope>NUCLEOTIDE SEQUENCE</scope>
    <source>
        <strain evidence="2">237g6f4</strain>
        <tissue evidence="2">Blood</tissue>
    </source>
</reference>
<proteinExistence type="predicted"/>
<feature type="region of interest" description="Disordered" evidence="1">
    <location>
        <begin position="20"/>
        <end position="92"/>
    </location>
</feature>
<dbReference type="AlphaFoldDB" id="A0AAV7CJV3"/>
<sequence>MGPMGWMKCPLASTNKRFLINTIKNTLPPEREKHSRRTEDEKYSRDHSGEKRNTEKHSPHPYKRSKDSRKDKKKSPSSSKSTRQSKGDDKRR</sequence>
<protein>
    <submittedName>
        <fullName evidence="2">Uncharacterized protein</fullName>
    </submittedName>
</protein>
<keyword evidence="3" id="KW-1185">Reference proteome</keyword>
<accession>A0AAV7CJV3</accession>
<dbReference type="Proteomes" id="UP000824782">
    <property type="component" value="Unassembled WGS sequence"/>
</dbReference>
<evidence type="ECO:0000313" key="2">
    <source>
        <dbReference type="EMBL" id="KAG8584881.1"/>
    </source>
</evidence>
<feature type="compositionally biased region" description="Basic and acidic residues" evidence="1">
    <location>
        <begin position="29"/>
        <end position="70"/>
    </location>
</feature>
<dbReference type="EMBL" id="WNYA01000002">
    <property type="protein sequence ID" value="KAG8584881.1"/>
    <property type="molecule type" value="Genomic_DNA"/>
</dbReference>
<gene>
    <name evidence="2" type="ORF">GDO81_004799</name>
</gene>
<evidence type="ECO:0000313" key="3">
    <source>
        <dbReference type="Proteomes" id="UP000824782"/>
    </source>
</evidence>
<dbReference type="InterPro" id="IPR038948">
    <property type="entry name" value="POLR1D-like"/>
</dbReference>
<dbReference type="PANTHER" id="PTHR34769">
    <property type="entry name" value="RCG42593, ISOFORM CRA_A"/>
    <property type="match status" value="1"/>
</dbReference>
<organism evidence="2 3">
    <name type="scientific">Engystomops pustulosus</name>
    <name type="common">Tungara frog</name>
    <name type="synonym">Physalaemus pustulosus</name>
    <dbReference type="NCBI Taxonomy" id="76066"/>
    <lineage>
        <taxon>Eukaryota</taxon>
        <taxon>Metazoa</taxon>
        <taxon>Chordata</taxon>
        <taxon>Craniata</taxon>
        <taxon>Vertebrata</taxon>
        <taxon>Euteleostomi</taxon>
        <taxon>Amphibia</taxon>
        <taxon>Batrachia</taxon>
        <taxon>Anura</taxon>
        <taxon>Neobatrachia</taxon>
        <taxon>Hyloidea</taxon>
        <taxon>Leptodactylidae</taxon>
        <taxon>Leiuperinae</taxon>
        <taxon>Engystomops</taxon>
    </lineage>
</organism>
<dbReference type="PANTHER" id="PTHR34769:SF1">
    <property type="entry name" value="RNA POLYMERASE I AND III SUBUNIT D"/>
    <property type="match status" value="1"/>
</dbReference>
<evidence type="ECO:0000256" key="1">
    <source>
        <dbReference type="SAM" id="MobiDB-lite"/>
    </source>
</evidence>